<evidence type="ECO:0000313" key="3">
    <source>
        <dbReference type="Proteomes" id="UP001209878"/>
    </source>
</evidence>
<dbReference type="Proteomes" id="UP001209878">
    <property type="component" value="Unassembled WGS sequence"/>
</dbReference>
<protein>
    <submittedName>
        <fullName evidence="2">Uncharacterized protein</fullName>
    </submittedName>
</protein>
<evidence type="ECO:0000313" key="2">
    <source>
        <dbReference type="EMBL" id="KAK2180006.1"/>
    </source>
</evidence>
<comment type="caution">
    <text evidence="2">The sequence shown here is derived from an EMBL/GenBank/DDBJ whole genome shotgun (WGS) entry which is preliminary data.</text>
</comment>
<dbReference type="EMBL" id="JAODUO010000462">
    <property type="protein sequence ID" value="KAK2180006.1"/>
    <property type="molecule type" value="Genomic_DNA"/>
</dbReference>
<dbReference type="AlphaFoldDB" id="A0AAD9KZ10"/>
<proteinExistence type="predicted"/>
<accession>A0AAD9KZ10</accession>
<feature type="region of interest" description="Disordered" evidence="1">
    <location>
        <begin position="1"/>
        <end position="54"/>
    </location>
</feature>
<evidence type="ECO:0000256" key="1">
    <source>
        <dbReference type="SAM" id="MobiDB-lite"/>
    </source>
</evidence>
<sequence length="153" mass="16571">MMPVAKTKKPSTFSIESLVGRRSPSVDSSDGDRSPRAASEPSGPATEPSDGVGFRRVLPGSTAVAAAAAKGVYPTDFYMPFHVDALRSSIQTHLAAHHPHNGLPHGLPPFHGQPGFNPQIHPMLMGHGREVVPFYPWLIPRHGGYYNHRYTGE</sequence>
<keyword evidence="3" id="KW-1185">Reference proteome</keyword>
<reference evidence="2" key="1">
    <citation type="journal article" date="2023" name="Mol. Biol. Evol.">
        <title>Third-Generation Sequencing Reveals the Adaptive Role of the Epigenome in Three Deep-Sea Polychaetes.</title>
        <authorList>
            <person name="Perez M."/>
            <person name="Aroh O."/>
            <person name="Sun Y."/>
            <person name="Lan Y."/>
            <person name="Juniper S.K."/>
            <person name="Young C.R."/>
            <person name="Angers B."/>
            <person name="Qian P.Y."/>
        </authorList>
    </citation>
    <scope>NUCLEOTIDE SEQUENCE</scope>
    <source>
        <strain evidence="2">R07B-5</strain>
    </source>
</reference>
<gene>
    <name evidence="2" type="ORF">NP493_462g00001</name>
</gene>
<organism evidence="2 3">
    <name type="scientific">Ridgeia piscesae</name>
    <name type="common">Tubeworm</name>
    <dbReference type="NCBI Taxonomy" id="27915"/>
    <lineage>
        <taxon>Eukaryota</taxon>
        <taxon>Metazoa</taxon>
        <taxon>Spiralia</taxon>
        <taxon>Lophotrochozoa</taxon>
        <taxon>Annelida</taxon>
        <taxon>Polychaeta</taxon>
        <taxon>Sedentaria</taxon>
        <taxon>Canalipalpata</taxon>
        <taxon>Sabellida</taxon>
        <taxon>Siboglinidae</taxon>
        <taxon>Ridgeia</taxon>
    </lineage>
</organism>
<name>A0AAD9KZ10_RIDPI</name>